<dbReference type="GO" id="GO:0005829">
    <property type="term" value="C:cytosol"/>
    <property type="evidence" value="ECO:0007669"/>
    <property type="project" value="TreeGrafter"/>
</dbReference>
<comment type="catalytic activity">
    <reaction evidence="10">
        <text>L-glutamate + H(+) = 4-aminobutanoate + CO2</text>
        <dbReference type="Rhea" id="RHEA:17785"/>
        <dbReference type="ChEBI" id="CHEBI:15378"/>
        <dbReference type="ChEBI" id="CHEBI:16526"/>
        <dbReference type="ChEBI" id="CHEBI:29985"/>
        <dbReference type="ChEBI" id="CHEBI:59888"/>
        <dbReference type="EC" id="4.1.1.15"/>
    </reaction>
</comment>
<evidence type="ECO:0000256" key="10">
    <source>
        <dbReference type="RuleBase" id="RU361171"/>
    </source>
</evidence>
<dbReference type="Gene3D" id="4.10.280.50">
    <property type="match status" value="1"/>
</dbReference>
<comment type="cofactor">
    <cofactor evidence="1 8 9">
        <name>pyridoxal 5'-phosphate</name>
        <dbReference type="ChEBI" id="CHEBI:597326"/>
    </cofactor>
</comment>
<evidence type="ECO:0000256" key="7">
    <source>
        <dbReference type="ARBA" id="ARBA00023239"/>
    </source>
</evidence>
<name>A0AAE1N0P9_9FABA</name>
<dbReference type="NCBIfam" id="TIGR01788">
    <property type="entry name" value="Glu-decarb-GAD"/>
    <property type="match status" value="1"/>
</dbReference>
<evidence type="ECO:0000256" key="5">
    <source>
        <dbReference type="ARBA" id="ARBA00022860"/>
    </source>
</evidence>
<evidence type="ECO:0000313" key="12">
    <source>
        <dbReference type="Proteomes" id="UP001293593"/>
    </source>
</evidence>
<evidence type="ECO:0000256" key="6">
    <source>
        <dbReference type="ARBA" id="ARBA00022898"/>
    </source>
</evidence>
<dbReference type="FunFam" id="3.40.640.10:FF:000022">
    <property type="entry name" value="Glutamate decarboxylase"/>
    <property type="match status" value="1"/>
</dbReference>
<dbReference type="InterPro" id="IPR015421">
    <property type="entry name" value="PyrdxlP-dep_Trfase_major"/>
</dbReference>
<dbReference type="AlphaFoldDB" id="A0AAE1N0P9"/>
<dbReference type="GO" id="GO:0004351">
    <property type="term" value="F:glutamate decarboxylase activity"/>
    <property type="evidence" value="ECO:0007669"/>
    <property type="project" value="UniProtKB-EC"/>
</dbReference>
<feature type="modified residue" description="N6-(pyridoxal phosphate)lysine" evidence="8">
    <location>
        <position position="279"/>
    </location>
</feature>
<keyword evidence="12" id="KW-1185">Reference proteome</keyword>
<evidence type="ECO:0000256" key="8">
    <source>
        <dbReference type="PIRSR" id="PIRSR602129-50"/>
    </source>
</evidence>
<reference evidence="11" key="1">
    <citation type="submission" date="2023-10" db="EMBL/GenBank/DDBJ databases">
        <title>Chromosome-level genome of the transformable northern wattle, Acacia crassicarpa.</title>
        <authorList>
            <person name="Massaro I."/>
            <person name="Sinha N.R."/>
            <person name="Poethig S."/>
            <person name="Leichty A.R."/>
        </authorList>
    </citation>
    <scope>NUCLEOTIDE SEQUENCE</scope>
    <source>
        <strain evidence="11">Acra3RX</strain>
        <tissue evidence="11">Leaf</tissue>
    </source>
</reference>
<proteinExistence type="inferred from homology"/>
<dbReference type="InterPro" id="IPR002129">
    <property type="entry name" value="PyrdxlP-dep_de-COase"/>
</dbReference>
<evidence type="ECO:0000256" key="3">
    <source>
        <dbReference type="ARBA" id="ARBA00012421"/>
    </source>
</evidence>
<comment type="similarity">
    <text evidence="2 9">Belongs to the group II decarboxylase family.</text>
</comment>
<evidence type="ECO:0000256" key="1">
    <source>
        <dbReference type="ARBA" id="ARBA00001933"/>
    </source>
</evidence>
<gene>
    <name evidence="11" type="ORF">QN277_012219</name>
</gene>
<accession>A0AAE1N0P9</accession>
<dbReference type="GO" id="GO:0005516">
    <property type="term" value="F:calmodulin binding"/>
    <property type="evidence" value="ECO:0007669"/>
    <property type="project" value="UniProtKB-KW"/>
</dbReference>
<sequence length="500" mass="56459">MALSPRVREPENREQLCCTFASRYVRDSVPKFTMPEKSIPKDAAYQIINDELMLDGAPRLNLASFVTTWMEPEVDKLIMASLNKNYVDMDEYPVTTELQNRCVNMIAHLFNAPIGEDETAVGVGTVGSSEAIMLAGLAFKRKWQIKRKSEGKPYDKPNIVTGANVQVCWEKFARYFEVELKEVKLSEGCYVMDPKKAVELVDENTICVAAILGSTLTGEFEDVKLLNELLTEKNKETGWDTPIHVDAASGGFIAPFLSPDLVWDFRLPLVKSINVSGHKYGLVYPGVGWVVWRSKDDLPDDLVFHINYLGTDQPTFTLNFSKGSSQIIAQYYQFIRLGFEGYKNIMENCMENARILKEGIERTGRFNILSKDVGVPVVAMSLKDSSQHTVFEISDHLRRFGWIVPAYSMPPDVQHVAVLRVVIREDFSRSLAERLMSDIEKVVQLLDILPSPLPLKAANVSTIANDSDHHHKVKKSEMEIQAEVLEFWKRLVDGRRTGAC</sequence>
<dbReference type="CDD" id="cd06450">
    <property type="entry name" value="DOPA_deC_like"/>
    <property type="match status" value="1"/>
</dbReference>
<dbReference type="EC" id="4.1.1.15" evidence="3 10"/>
<dbReference type="GO" id="GO:0006538">
    <property type="term" value="P:L-glutamate catabolic process"/>
    <property type="evidence" value="ECO:0007669"/>
    <property type="project" value="TreeGrafter"/>
</dbReference>
<keyword evidence="6 8" id="KW-0663">Pyridoxal phosphate</keyword>
<organism evidence="11 12">
    <name type="scientific">Acacia crassicarpa</name>
    <name type="common">northern wattle</name>
    <dbReference type="NCBI Taxonomy" id="499986"/>
    <lineage>
        <taxon>Eukaryota</taxon>
        <taxon>Viridiplantae</taxon>
        <taxon>Streptophyta</taxon>
        <taxon>Embryophyta</taxon>
        <taxon>Tracheophyta</taxon>
        <taxon>Spermatophyta</taxon>
        <taxon>Magnoliopsida</taxon>
        <taxon>eudicotyledons</taxon>
        <taxon>Gunneridae</taxon>
        <taxon>Pentapetalae</taxon>
        <taxon>rosids</taxon>
        <taxon>fabids</taxon>
        <taxon>Fabales</taxon>
        <taxon>Fabaceae</taxon>
        <taxon>Caesalpinioideae</taxon>
        <taxon>mimosoid clade</taxon>
        <taxon>Acacieae</taxon>
        <taxon>Acacia</taxon>
    </lineage>
</organism>
<keyword evidence="4 10" id="KW-0210">Decarboxylase</keyword>
<dbReference type="FunFam" id="4.10.280.50:FF:000001">
    <property type="entry name" value="Glutamate decarboxylase"/>
    <property type="match status" value="1"/>
</dbReference>
<dbReference type="Pfam" id="PF00282">
    <property type="entry name" value="Pyridoxal_deC"/>
    <property type="match status" value="1"/>
</dbReference>
<keyword evidence="7 9" id="KW-0456">Lyase</keyword>
<protein>
    <recommendedName>
        <fullName evidence="3 10">Glutamate decarboxylase</fullName>
        <ecNumber evidence="3 10">4.1.1.15</ecNumber>
    </recommendedName>
</protein>
<evidence type="ECO:0000256" key="2">
    <source>
        <dbReference type="ARBA" id="ARBA00009533"/>
    </source>
</evidence>
<dbReference type="PANTHER" id="PTHR43321">
    <property type="entry name" value="GLUTAMATE DECARBOXYLASE"/>
    <property type="match status" value="1"/>
</dbReference>
<dbReference type="SUPFAM" id="SSF53383">
    <property type="entry name" value="PLP-dependent transferases"/>
    <property type="match status" value="1"/>
</dbReference>
<evidence type="ECO:0000256" key="9">
    <source>
        <dbReference type="RuleBase" id="RU000382"/>
    </source>
</evidence>
<dbReference type="InterPro" id="IPR010107">
    <property type="entry name" value="Glutamate_decarboxylase"/>
</dbReference>
<dbReference type="EMBL" id="JAWXYG010000002">
    <property type="protein sequence ID" value="KAK4280615.1"/>
    <property type="molecule type" value="Genomic_DNA"/>
</dbReference>
<evidence type="ECO:0000256" key="4">
    <source>
        <dbReference type="ARBA" id="ARBA00022793"/>
    </source>
</evidence>
<dbReference type="Gene3D" id="3.40.640.10">
    <property type="entry name" value="Type I PLP-dependent aspartate aminotransferase-like (Major domain)"/>
    <property type="match status" value="1"/>
</dbReference>
<dbReference type="Gene3D" id="3.90.1150.160">
    <property type="match status" value="1"/>
</dbReference>
<dbReference type="Proteomes" id="UP001293593">
    <property type="component" value="Unassembled WGS sequence"/>
</dbReference>
<keyword evidence="5" id="KW-0112">Calmodulin-binding</keyword>
<dbReference type="FunFam" id="3.90.1150.160:FF:000001">
    <property type="entry name" value="Glutamate decarboxylase"/>
    <property type="match status" value="1"/>
</dbReference>
<evidence type="ECO:0000313" key="11">
    <source>
        <dbReference type="EMBL" id="KAK4280615.1"/>
    </source>
</evidence>
<comment type="caution">
    <text evidence="11">The sequence shown here is derived from an EMBL/GenBank/DDBJ whole genome shotgun (WGS) entry which is preliminary data.</text>
</comment>
<dbReference type="InterPro" id="IPR015424">
    <property type="entry name" value="PyrdxlP-dep_Trfase"/>
</dbReference>
<dbReference type="PANTHER" id="PTHR43321:SF22">
    <property type="entry name" value="GLUTAMATE DECARBOXYLASE 5"/>
    <property type="match status" value="1"/>
</dbReference>
<dbReference type="GO" id="GO:0030170">
    <property type="term" value="F:pyridoxal phosphate binding"/>
    <property type="evidence" value="ECO:0007669"/>
    <property type="project" value="InterPro"/>
</dbReference>